<dbReference type="RefSeq" id="XP_046585784.1">
    <property type="nucleotide sequence ID" value="XM_046729828.1"/>
</dbReference>
<dbReference type="InterPro" id="IPR057207">
    <property type="entry name" value="FBXL15_LRR"/>
</dbReference>
<sequence>MSSKRGAGLLSLIIDQHTKKIHMWTHLIYFLHCFQIYNSTIDLFLETCYPLKTIFGKLFWQFLMYNFFSFSHKVLVQSCNNLKYVNLKKNNWLDSIQLMLLLHKHHNLAVLDLSSCNNDYMHHGSIDISKCENLTSIKLQNCTWVTERFLLNLAQCTKLQKVILADCYQVSDQAVISLCQNSGRLSHISFENLTISDQTLYAAALYCKTIQEFCLRRCLRITDAGLLSLRSLPFLTKLEVIGCVRVTERGLAPMRGKVEIDLPPKPICQPQPLSLQV</sequence>
<dbReference type="Pfam" id="PF25372">
    <property type="entry name" value="DUF7885"/>
    <property type="match status" value="1"/>
</dbReference>
<organism evidence="2 3">
    <name type="scientific">Neodiprion lecontei</name>
    <name type="common">Redheaded pine sawfly</name>
    <dbReference type="NCBI Taxonomy" id="441921"/>
    <lineage>
        <taxon>Eukaryota</taxon>
        <taxon>Metazoa</taxon>
        <taxon>Ecdysozoa</taxon>
        <taxon>Arthropoda</taxon>
        <taxon>Hexapoda</taxon>
        <taxon>Insecta</taxon>
        <taxon>Pterygota</taxon>
        <taxon>Neoptera</taxon>
        <taxon>Endopterygota</taxon>
        <taxon>Hymenoptera</taxon>
        <taxon>Tenthredinoidea</taxon>
        <taxon>Diprionidae</taxon>
        <taxon>Diprioninae</taxon>
        <taxon>Neodiprion</taxon>
    </lineage>
</organism>
<protein>
    <submittedName>
        <fullName evidence="3">F-box/LRR-repeat protein 15 isoform X1</fullName>
    </submittedName>
</protein>
<keyword evidence="2" id="KW-1185">Reference proteome</keyword>
<dbReference type="InterPro" id="IPR006553">
    <property type="entry name" value="Leu-rich_rpt_Cys-con_subtyp"/>
</dbReference>
<gene>
    <name evidence="3" type="primary">LOC124292619</name>
</gene>
<dbReference type="PANTHER" id="PTHR13318:SF190">
    <property type="entry name" value="PARTNER OF PAIRED, ISOFORM B"/>
    <property type="match status" value="1"/>
</dbReference>
<name>A0ABM3FCN9_NEOLC</name>
<feature type="domain" description="F-box/LRR-repeat protein 15-like leucin rich repeat" evidence="1">
    <location>
        <begin position="75"/>
        <end position="232"/>
    </location>
</feature>
<evidence type="ECO:0000259" key="1">
    <source>
        <dbReference type="Pfam" id="PF25372"/>
    </source>
</evidence>
<proteinExistence type="predicted"/>
<dbReference type="Gene3D" id="3.80.10.10">
    <property type="entry name" value="Ribonuclease Inhibitor"/>
    <property type="match status" value="1"/>
</dbReference>
<dbReference type="Proteomes" id="UP000829291">
    <property type="component" value="Chromosome 1"/>
</dbReference>
<dbReference type="SMART" id="SM00367">
    <property type="entry name" value="LRR_CC"/>
    <property type="match status" value="3"/>
</dbReference>
<accession>A0ABM3FCN9</accession>
<dbReference type="InterPro" id="IPR032675">
    <property type="entry name" value="LRR_dom_sf"/>
</dbReference>
<reference evidence="3" key="1">
    <citation type="submission" date="2025-08" db="UniProtKB">
        <authorList>
            <consortium name="RefSeq"/>
        </authorList>
    </citation>
    <scope>IDENTIFICATION</scope>
    <source>
        <tissue evidence="3">Thorax and Abdomen</tissue>
    </source>
</reference>
<evidence type="ECO:0000313" key="3">
    <source>
        <dbReference type="RefSeq" id="XP_046585784.1"/>
    </source>
</evidence>
<dbReference type="SUPFAM" id="SSF52047">
    <property type="entry name" value="RNI-like"/>
    <property type="match status" value="1"/>
</dbReference>
<dbReference type="PANTHER" id="PTHR13318">
    <property type="entry name" value="PARTNER OF PAIRED, ISOFORM B-RELATED"/>
    <property type="match status" value="1"/>
</dbReference>
<evidence type="ECO:0000313" key="2">
    <source>
        <dbReference type="Proteomes" id="UP000829291"/>
    </source>
</evidence>
<dbReference type="GeneID" id="124292619"/>